<name>A0AAE4PW02_9GAMM</name>
<dbReference type="EMBL" id="JASGOQ010000001">
    <property type="protein sequence ID" value="MDV5389701.1"/>
    <property type="molecule type" value="Genomic_DNA"/>
</dbReference>
<dbReference type="Proteomes" id="UP001187859">
    <property type="component" value="Unassembled WGS sequence"/>
</dbReference>
<gene>
    <name evidence="1" type="ORF">QM089_05310</name>
</gene>
<proteinExistence type="predicted"/>
<dbReference type="AlphaFoldDB" id="A0AAE4PW02"/>
<protein>
    <submittedName>
        <fullName evidence="1">Helix-turn-helix domain-containing protein</fullName>
    </submittedName>
</protein>
<accession>A0AAE4PW02</accession>
<evidence type="ECO:0000313" key="1">
    <source>
        <dbReference type="EMBL" id="MDV5389701.1"/>
    </source>
</evidence>
<reference evidence="1" key="1">
    <citation type="submission" date="2023-05" db="EMBL/GenBank/DDBJ databases">
        <title>Colonisation of extended spectrum b-lactamase- and carbapenemase-producing bacteria on hospital surfaces from low- and middle-income countries.</title>
        <authorList>
            <person name="Nieto-Rosado M."/>
            <person name="Sands K."/>
            <person name="Iregbu K."/>
            <person name="Zahra R."/>
            <person name="Mazarati J.B."/>
            <person name="Mehtar S."/>
            <person name="Barnards-Group B."/>
            <person name="Walsh T.R."/>
        </authorList>
    </citation>
    <scope>NUCLEOTIDE SEQUENCE</scope>
    <source>
        <strain evidence="1">PP-E493</strain>
    </source>
</reference>
<dbReference type="NCBIfam" id="NF047593">
    <property type="entry name" value="IS66_ISAeme5_TnpA"/>
    <property type="match status" value="1"/>
</dbReference>
<dbReference type="RefSeq" id="WP_088585869.1">
    <property type="nucleotide sequence ID" value="NZ_AP025014.1"/>
</dbReference>
<evidence type="ECO:0000313" key="2">
    <source>
        <dbReference type="Proteomes" id="UP001187859"/>
    </source>
</evidence>
<organism evidence="1 2">
    <name type="scientific">Shewanella xiamenensis</name>
    <dbReference type="NCBI Taxonomy" id="332186"/>
    <lineage>
        <taxon>Bacteria</taxon>
        <taxon>Pseudomonadati</taxon>
        <taxon>Pseudomonadota</taxon>
        <taxon>Gammaproteobacteria</taxon>
        <taxon>Alteromonadales</taxon>
        <taxon>Shewanellaceae</taxon>
        <taxon>Shewanella</taxon>
    </lineage>
</organism>
<sequence>MNQEQKRAHWATVVEQQKQSTLSIKQFCADSGISYQTFYYWSKRLRSPDATQTLQPIIFNEYEETKAESVIITFANGIRAELPTTLSTAQIKHWVDALQ</sequence>
<comment type="caution">
    <text evidence="1">The sequence shown here is derived from an EMBL/GenBank/DDBJ whole genome shotgun (WGS) entry which is preliminary data.</text>
</comment>